<evidence type="ECO:0000259" key="2">
    <source>
        <dbReference type="SMART" id="SM00829"/>
    </source>
</evidence>
<name>A0ABX1BM91_9ACTN</name>
<evidence type="ECO:0000313" key="3">
    <source>
        <dbReference type="EMBL" id="NJP97422.1"/>
    </source>
</evidence>
<evidence type="ECO:0000256" key="1">
    <source>
        <dbReference type="ARBA" id="ARBA00023002"/>
    </source>
</evidence>
<keyword evidence="1" id="KW-0560">Oxidoreductase</keyword>
<gene>
    <name evidence="3" type="ORF">HCN51_49740</name>
</gene>
<dbReference type="InterPro" id="IPR036291">
    <property type="entry name" value="NAD(P)-bd_dom_sf"/>
</dbReference>
<sequence>MTTTTTKNREIRLAARPDGLPGLDSFQLAETAVPDVGPGQVLIRNLYMSVDPGMLMLIGAYPGLPMPAYEVGAPLYGDAVGEVVLSRDPSVREGATVVHRLGWREYALAEAGEVRQVDPDAYPSPSFHLGFGLVAYAGLTAVAGLRTGETVFVSSAAGATGGMAGQIARLLGAGRVVGSAGSPEKVARLTGVLGFDAAFDHHDAPLAERLREAAPGGVDVYFDNVGGEQLRAALEVMNVHGRVALCGALSRQSAGGSPDAGPVGDPLALIGKRITLRGFRVSDHFDLAPEFGRRLRAWLADGSIVYDETVLDGLDSAPAALLGLIRGAYTGKVVVRLAR</sequence>
<dbReference type="PANTHER" id="PTHR43205">
    <property type="entry name" value="PROSTAGLANDIN REDUCTASE"/>
    <property type="match status" value="1"/>
</dbReference>
<dbReference type="InterPro" id="IPR020843">
    <property type="entry name" value="ER"/>
</dbReference>
<dbReference type="EMBL" id="JAATEP010000065">
    <property type="protein sequence ID" value="NJP97422.1"/>
    <property type="molecule type" value="Genomic_DNA"/>
</dbReference>
<dbReference type="PANTHER" id="PTHR43205:SF7">
    <property type="entry name" value="PROSTAGLANDIN REDUCTASE 1"/>
    <property type="match status" value="1"/>
</dbReference>
<dbReference type="CDD" id="cd05288">
    <property type="entry name" value="PGDH"/>
    <property type="match status" value="1"/>
</dbReference>
<dbReference type="Pfam" id="PF00107">
    <property type="entry name" value="ADH_zinc_N"/>
    <property type="match status" value="1"/>
</dbReference>
<dbReference type="Gene3D" id="3.40.50.720">
    <property type="entry name" value="NAD(P)-binding Rossmann-like Domain"/>
    <property type="match status" value="1"/>
</dbReference>
<dbReference type="SUPFAM" id="SSF51735">
    <property type="entry name" value="NAD(P)-binding Rossmann-fold domains"/>
    <property type="match status" value="1"/>
</dbReference>
<comment type="caution">
    <text evidence="3">The sequence shown here is derived from an EMBL/GenBank/DDBJ whole genome shotgun (WGS) entry which is preliminary data.</text>
</comment>
<dbReference type="InterPro" id="IPR011032">
    <property type="entry name" value="GroES-like_sf"/>
</dbReference>
<reference evidence="3 4" key="1">
    <citation type="submission" date="2020-03" db="EMBL/GenBank/DDBJ databases">
        <title>WGS of actinomycetes isolated from Thailand.</title>
        <authorList>
            <person name="Thawai C."/>
        </authorList>
    </citation>
    <scope>NUCLEOTIDE SEQUENCE [LARGE SCALE GENOMIC DNA]</scope>
    <source>
        <strain evidence="3 4">FMUSA5-5</strain>
    </source>
</reference>
<dbReference type="InterPro" id="IPR045010">
    <property type="entry name" value="MDR_fam"/>
</dbReference>
<accession>A0ABX1BM91</accession>
<protein>
    <submittedName>
        <fullName evidence="3">NADP-dependent oxidoreductase</fullName>
    </submittedName>
</protein>
<proteinExistence type="predicted"/>
<dbReference type="SUPFAM" id="SSF50129">
    <property type="entry name" value="GroES-like"/>
    <property type="match status" value="1"/>
</dbReference>
<dbReference type="InterPro" id="IPR013149">
    <property type="entry name" value="ADH-like_C"/>
</dbReference>
<keyword evidence="4" id="KW-1185">Reference proteome</keyword>
<feature type="domain" description="Enoyl reductase (ER)" evidence="2">
    <location>
        <begin position="22"/>
        <end position="335"/>
    </location>
</feature>
<organism evidence="3 4">
    <name type="scientific">Nonomuraea composti</name>
    <dbReference type="NCBI Taxonomy" id="2720023"/>
    <lineage>
        <taxon>Bacteria</taxon>
        <taxon>Bacillati</taxon>
        <taxon>Actinomycetota</taxon>
        <taxon>Actinomycetes</taxon>
        <taxon>Streptosporangiales</taxon>
        <taxon>Streptosporangiaceae</taxon>
        <taxon>Nonomuraea</taxon>
    </lineage>
</organism>
<dbReference type="SMART" id="SM00829">
    <property type="entry name" value="PKS_ER"/>
    <property type="match status" value="1"/>
</dbReference>
<evidence type="ECO:0000313" key="4">
    <source>
        <dbReference type="Proteomes" id="UP000696294"/>
    </source>
</evidence>
<dbReference type="Gene3D" id="3.90.180.10">
    <property type="entry name" value="Medium-chain alcohol dehydrogenases, catalytic domain"/>
    <property type="match status" value="1"/>
</dbReference>
<dbReference type="RefSeq" id="WP_168019538.1">
    <property type="nucleotide sequence ID" value="NZ_JAATEP010000065.1"/>
</dbReference>
<dbReference type="Pfam" id="PF16884">
    <property type="entry name" value="ADH_N_2"/>
    <property type="match status" value="1"/>
</dbReference>
<dbReference type="InterPro" id="IPR041694">
    <property type="entry name" value="ADH_N_2"/>
</dbReference>
<dbReference type="Proteomes" id="UP000696294">
    <property type="component" value="Unassembled WGS sequence"/>
</dbReference>